<reference evidence="1" key="1">
    <citation type="submission" date="2024-09" db="EMBL/GenBank/DDBJ databases">
        <title>Black Yeasts Isolated from many extreme environments.</title>
        <authorList>
            <person name="Coleine C."/>
            <person name="Stajich J.E."/>
            <person name="Selbmann L."/>
        </authorList>
    </citation>
    <scope>NUCLEOTIDE SEQUENCE</scope>
    <source>
        <strain evidence="1">CCFEE 5737</strain>
    </source>
</reference>
<sequence>MELPYGGRHSDCSCTESLTESATDSDFSLPIDTRHSLSSILIVHPIAAFLALICFALAVAAHFHAPAHSPRYLLALLILTIPTVLVSLLAFLVDILVFVPHVAWGGWIVLGATILIIGSMVVTCAMRRTLVSRKARKKRIAENAEMSGEAYYSNRAAQDAAIPAPIYPKAESPPPMHSDPV</sequence>
<proteinExistence type="predicted"/>
<dbReference type="Proteomes" id="UP001186974">
    <property type="component" value="Unassembled WGS sequence"/>
</dbReference>
<evidence type="ECO:0000313" key="2">
    <source>
        <dbReference type="Proteomes" id="UP001186974"/>
    </source>
</evidence>
<keyword evidence="2" id="KW-1185">Reference proteome</keyword>
<organism evidence="1 2">
    <name type="scientific">Coniosporium uncinatum</name>
    <dbReference type="NCBI Taxonomy" id="93489"/>
    <lineage>
        <taxon>Eukaryota</taxon>
        <taxon>Fungi</taxon>
        <taxon>Dikarya</taxon>
        <taxon>Ascomycota</taxon>
        <taxon>Pezizomycotina</taxon>
        <taxon>Dothideomycetes</taxon>
        <taxon>Dothideomycetes incertae sedis</taxon>
        <taxon>Coniosporium</taxon>
    </lineage>
</organism>
<name>A0ACC3DEB9_9PEZI</name>
<feature type="non-terminal residue" evidence="1">
    <location>
        <position position="181"/>
    </location>
</feature>
<protein>
    <submittedName>
        <fullName evidence="1">Uncharacterized protein</fullName>
    </submittedName>
</protein>
<accession>A0ACC3DEB9</accession>
<evidence type="ECO:0000313" key="1">
    <source>
        <dbReference type="EMBL" id="KAK3066106.1"/>
    </source>
</evidence>
<dbReference type="EMBL" id="JAWDJW010006011">
    <property type="protein sequence ID" value="KAK3066106.1"/>
    <property type="molecule type" value="Genomic_DNA"/>
</dbReference>
<comment type="caution">
    <text evidence="1">The sequence shown here is derived from an EMBL/GenBank/DDBJ whole genome shotgun (WGS) entry which is preliminary data.</text>
</comment>
<gene>
    <name evidence="1" type="ORF">LTS18_002024</name>
</gene>